<evidence type="ECO:0000256" key="10">
    <source>
        <dbReference type="SAM" id="MobiDB-lite"/>
    </source>
</evidence>
<dbReference type="Pfam" id="PF13855">
    <property type="entry name" value="LRR_8"/>
    <property type="match status" value="2"/>
</dbReference>
<dbReference type="PROSITE" id="PS51450">
    <property type="entry name" value="LRR"/>
    <property type="match status" value="3"/>
</dbReference>
<dbReference type="SMART" id="SM00369">
    <property type="entry name" value="LRR_TYP"/>
    <property type="match status" value="7"/>
</dbReference>
<evidence type="ECO:0000256" key="4">
    <source>
        <dbReference type="ARBA" id="ARBA00022614"/>
    </source>
</evidence>
<dbReference type="GO" id="GO:0021960">
    <property type="term" value="P:anterior commissure morphogenesis"/>
    <property type="evidence" value="ECO:0007669"/>
    <property type="project" value="Ensembl"/>
</dbReference>
<dbReference type="FunFam" id="3.80.10.10:FF:000609">
    <property type="entry name" value="Tsukushi, small leucine rich proteoglycan"/>
    <property type="match status" value="1"/>
</dbReference>
<dbReference type="GO" id="GO:0005615">
    <property type="term" value="C:extracellular space"/>
    <property type="evidence" value="ECO:0007669"/>
    <property type="project" value="Ensembl"/>
</dbReference>
<dbReference type="GO" id="GO:0061073">
    <property type="term" value="P:ciliary body morphogenesis"/>
    <property type="evidence" value="ECO:0007669"/>
    <property type="project" value="Ensembl"/>
</dbReference>
<dbReference type="Ensembl" id="ENSCJPT00005008905.1">
    <property type="protein sequence ID" value="ENSCJPP00005005483.1"/>
    <property type="gene ID" value="ENSCJPG00005005251.1"/>
</dbReference>
<evidence type="ECO:0000256" key="9">
    <source>
        <dbReference type="ARBA" id="ARBA00074988"/>
    </source>
</evidence>
<name>A0A8C2T2H6_COTJA</name>
<dbReference type="InterPro" id="IPR001611">
    <property type="entry name" value="Leu-rich_rpt"/>
</dbReference>
<keyword evidence="5" id="KW-0732">Signal</keyword>
<keyword evidence="4" id="KW-0433">Leucine-rich repeat</keyword>
<dbReference type="GO" id="GO:0030178">
    <property type="term" value="P:negative regulation of Wnt signaling pathway"/>
    <property type="evidence" value="ECO:0007669"/>
    <property type="project" value="Ensembl"/>
</dbReference>
<comment type="subcellular location">
    <subcellularLocation>
        <location evidence="1">Secreted</location>
    </subcellularLocation>
</comment>
<keyword evidence="6" id="KW-0677">Repeat</keyword>
<evidence type="ECO:0000256" key="3">
    <source>
        <dbReference type="ARBA" id="ARBA00022525"/>
    </source>
</evidence>
<gene>
    <name evidence="11" type="primary">TSKU</name>
</gene>
<dbReference type="FunFam" id="3.80.10.10:FF:000308">
    <property type="entry name" value="tsukushin isoform X3"/>
    <property type="match status" value="1"/>
</dbReference>
<evidence type="ECO:0000256" key="8">
    <source>
        <dbReference type="ARBA" id="ARBA00074718"/>
    </source>
</evidence>
<reference evidence="11" key="2">
    <citation type="submission" date="2025-08" db="UniProtKB">
        <authorList>
            <consortium name="Ensembl"/>
        </authorList>
    </citation>
    <scope>IDENTIFICATION</scope>
</reference>
<evidence type="ECO:0000256" key="6">
    <source>
        <dbReference type="ARBA" id="ARBA00022737"/>
    </source>
</evidence>
<sequence>MVGGGGGGLSAQESPSGAQVLPPSSSFSSSSSSQMFPCVQPSVELPPPSSCGEGGSPPARPAARLGGGVGGGGGGGGGRKDPPVPQAVLLPAPRRGNRRCVPVGVGTDPGPALEARRSRTKEEASSTDPVLQRQQRVPPNPVRDGANRRRSTMQFLSWFNLLLLLPCFSTTKTCFPGCHCEVESFGLFDSFSLTKVDCSGIGSHIVPVPIPLDTSYLDLSSNKLETINESMLTGPGYTTLVSLDLSYNKIAKISSTTFSRLRYLESLDLSHNSLEVLPEDCFSSSPLGDIDLSSNKLLDIAMEVFASKGQGKPLNVDLSNNMLSKITRNHEKSIPNIQNLNLSGNRLTSVPNLQGIPLRYLNLDGNPLAKIEKGDFKGLKGLIHLSLSSLHDFRELSPYSFKELPALQVLDLSNNPNLRSLTAEVIFGLNSIQELNLSGTGVSSLPKTVLKYLPSLKSITLRKNIQCFKTIKEGQYHRQIGLTKKEVLSCHDSHGAVAAAPYVL</sequence>
<organism evidence="11 12">
    <name type="scientific">Coturnix japonica</name>
    <name type="common">Japanese quail</name>
    <name type="synonym">Coturnix coturnix japonica</name>
    <dbReference type="NCBI Taxonomy" id="93934"/>
    <lineage>
        <taxon>Eukaryota</taxon>
        <taxon>Metazoa</taxon>
        <taxon>Chordata</taxon>
        <taxon>Craniata</taxon>
        <taxon>Vertebrata</taxon>
        <taxon>Euteleostomi</taxon>
        <taxon>Archelosauria</taxon>
        <taxon>Archosauria</taxon>
        <taxon>Dinosauria</taxon>
        <taxon>Saurischia</taxon>
        <taxon>Theropoda</taxon>
        <taxon>Coelurosauria</taxon>
        <taxon>Aves</taxon>
        <taxon>Neognathae</taxon>
        <taxon>Galloanserae</taxon>
        <taxon>Galliformes</taxon>
        <taxon>Phasianidae</taxon>
        <taxon>Perdicinae</taxon>
        <taxon>Coturnix</taxon>
    </lineage>
</organism>
<dbReference type="GO" id="GO:0021670">
    <property type="term" value="P:lateral ventricle development"/>
    <property type="evidence" value="ECO:0007669"/>
    <property type="project" value="Ensembl"/>
</dbReference>
<evidence type="ECO:0000256" key="7">
    <source>
        <dbReference type="ARBA" id="ARBA00023180"/>
    </source>
</evidence>
<evidence type="ECO:0000256" key="1">
    <source>
        <dbReference type="ARBA" id="ARBA00004613"/>
    </source>
</evidence>
<feature type="region of interest" description="Disordered" evidence="10">
    <location>
        <begin position="1"/>
        <end position="147"/>
    </location>
</feature>
<dbReference type="PANTHER" id="PTHR45712:SF22">
    <property type="entry name" value="INSULIN-LIKE GROWTH FACTOR-BINDING PROTEIN COMPLEX ACID LABILE SUBUNIT"/>
    <property type="match status" value="1"/>
</dbReference>
<dbReference type="GO" id="GO:0042060">
    <property type="term" value="P:wound healing"/>
    <property type="evidence" value="ECO:0007669"/>
    <property type="project" value="Ensembl"/>
</dbReference>
<dbReference type="AlphaFoldDB" id="A0A8C2T2H6"/>
<feature type="compositionally biased region" description="Low complexity" evidence="10">
    <location>
        <begin position="24"/>
        <end position="33"/>
    </location>
</feature>
<protein>
    <recommendedName>
        <fullName evidence="8">Tsukushi</fullName>
    </recommendedName>
    <alternativeName>
        <fullName evidence="9">Leucine-rich repeat-containing protein 54</fullName>
    </alternativeName>
</protein>
<feature type="compositionally biased region" description="Basic and acidic residues" evidence="10">
    <location>
        <begin position="114"/>
        <end position="124"/>
    </location>
</feature>
<dbReference type="GO" id="GO:0050431">
    <property type="term" value="F:transforming growth factor beta binding"/>
    <property type="evidence" value="ECO:0007669"/>
    <property type="project" value="Ensembl"/>
</dbReference>
<dbReference type="Proteomes" id="UP000694412">
    <property type="component" value="Chromosome 1"/>
</dbReference>
<dbReference type="InterPro" id="IPR032675">
    <property type="entry name" value="LRR_dom_sf"/>
</dbReference>
<evidence type="ECO:0000256" key="5">
    <source>
        <dbReference type="ARBA" id="ARBA00022729"/>
    </source>
</evidence>
<evidence type="ECO:0000313" key="11">
    <source>
        <dbReference type="Ensembl" id="ENSCJPP00005005483.1"/>
    </source>
</evidence>
<dbReference type="GO" id="GO:0097009">
    <property type="term" value="P:energy homeostasis"/>
    <property type="evidence" value="ECO:0007669"/>
    <property type="project" value="Ensembl"/>
</dbReference>
<dbReference type="GO" id="GO:0008203">
    <property type="term" value="P:cholesterol metabolic process"/>
    <property type="evidence" value="ECO:0007669"/>
    <property type="project" value="Ensembl"/>
</dbReference>
<keyword evidence="7" id="KW-0325">Glycoprotein</keyword>
<dbReference type="SUPFAM" id="SSF52058">
    <property type="entry name" value="L domain-like"/>
    <property type="match status" value="1"/>
</dbReference>
<keyword evidence="12" id="KW-1185">Reference proteome</keyword>
<keyword evidence="2" id="KW-0217">Developmental protein</keyword>
<dbReference type="GeneTree" id="ENSGT00940000160984"/>
<reference evidence="11" key="1">
    <citation type="submission" date="2015-11" db="EMBL/GenBank/DDBJ databases">
        <authorList>
            <consortium name="International Coturnix japonica Genome Analysis Consortium"/>
            <person name="Warren W."/>
            <person name="Burt D.W."/>
            <person name="Antin P.B."/>
            <person name="Lanford R."/>
            <person name="Gros J."/>
            <person name="Wilson R.K."/>
        </authorList>
    </citation>
    <scope>NUCLEOTIDE SEQUENCE [LARGE SCALE GENOMIC DNA]</scope>
</reference>
<dbReference type="GO" id="GO:0060122">
    <property type="term" value="P:inner ear receptor cell stereocilium organization"/>
    <property type="evidence" value="ECO:0007669"/>
    <property type="project" value="Ensembl"/>
</dbReference>
<dbReference type="Gene3D" id="3.80.10.10">
    <property type="entry name" value="Ribonuclease Inhibitor"/>
    <property type="match status" value="3"/>
</dbReference>
<reference evidence="11" key="3">
    <citation type="submission" date="2025-09" db="UniProtKB">
        <authorList>
            <consortium name="Ensembl"/>
        </authorList>
    </citation>
    <scope>IDENTIFICATION</scope>
</reference>
<feature type="compositionally biased region" description="Polar residues" evidence="10">
    <location>
        <begin position="126"/>
        <end position="137"/>
    </location>
</feature>
<dbReference type="GO" id="GO:1904761">
    <property type="term" value="P:negative regulation of myofibroblast differentiation"/>
    <property type="evidence" value="ECO:0007669"/>
    <property type="project" value="Ensembl"/>
</dbReference>
<keyword evidence="3" id="KW-0964">Secreted</keyword>
<dbReference type="PRINTS" id="PR00019">
    <property type="entry name" value="LEURICHRPT"/>
</dbReference>
<dbReference type="GO" id="GO:0032911">
    <property type="term" value="P:negative regulation of transforming growth factor beta1 production"/>
    <property type="evidence" value="ECO:0007669"/>
    <property type="project" value="Ensembl"/>
</dbReference>
<dbReference type="InterPro" id="IPR003591">
    <property type="entry name" value="Leu-rich_rpt_typical-subtyp"/>
</dbReference>
<dbReference type="GO" id="GO:0033344">
    <property type="term" value="P:cholesterol efflux"/>
    <property type="evidence" value="ECO:0007669"/>
    <property type="project" value="Ensembl"/>
</dbReference>
<dbReference type="GO" id="GO:0010977">
    <property type="term" value="P:negative regulation of neuron projection development"/>
    <property type="evidence" value="ECO:0007669"/>
    <property type="project" value="Ensembl"/>
</dbReference>
<dbReference type="GO" id="GO:0042632">
    <property type="term" value="P:cholesterol homeostasis"/>
    <property type="evidence" value="ECO:0007669"/>
    <property type="project" value="Ensembl"/>
</dbReference>
<dbReference type="InterPro" id="IPR050333">
    <property type="entry name" value="SLRP"/>
</dbReference>
<proteinExistence type="predicted"/>
<feature type="compositionally biased region" description="Gly residues" evidence="10">
    <location>
        <begin position="65"/>
        <end position="77"/>
    </location>
</feature>
<dbReference type="PANTHER" id="PTHR45712">
    <property type="entry name" value="AGAP008170-PA"/>
    <property type="match status" value="1"/>
</dbReference>
<evidence type="ECO:0000313" key="12">
    <source>
        <dbReference type="Proteomes" id="UP000694412"/>
    </source>
</evidence>
<accession>A0A8C2T2H6</accession>
<evidence type="ECO:0000256" key="2">
    <source>
        <dbReference type="ARBA" id="ARBA00022473"/>
    </source>
</evidence>